<reference evidence="1 2" key="1">
    <citation type="submission" date="2018-06" db="EMBL/GenBank/DDBJ databases">
        <title>Comparative genomics reveals the genomic features of Rhizophagus irregularis, R. cerebriforme, R. diaphanum and Gigaspora rosea, and their symbiotic lifestyle signature.</title>
        <authorList>
            <person name="Morin E."/>
            <person name="San Clemente H."/>
            <person name="Chen E.C.H."/>
            <person name="De La Providencia I."/>
            <person name="Hainaut M."/>
            <person name="Kuo A."/>
            <person name="Kohler A."/>
            <person name="Murat C."/>
            <person name="Tang N."/>
            <person name="Roy S."/>
            <person name="Loubradou J."/>
            <person name="Henrissat B."/>
            <person name="Grigoriev I.V."/>
            <person name="Corradi N."/>
            <person name="Roux C."/>
            <person name="Martin F.M."/>
        </authorList>
    </citation>
    <scope>NUCLEOTIDE SEQUENCE [LARGE SCALE GENOMIC DNA]</scope>
    <source>
        <strain evidence="1 2">DAOM 227022</strain>
    </source>
</reference>
<dbReference type="EMBL" id="QKYT01000071">
    <property type="protein sequence ID" value="RIA94901.1"/>
    <property type="molecule type" value="Genomic_DNA"/>
</dbReference>
<protein>
    <submittedName>
        <fullName evidence="1">Uncharacterized protein</fullName>
    </submittedName>
</protein>
<sequence>MAIRACGKKYKKPLFGLHTITCKKDIWNASEINIHDALKLLDRSICFLDGRAFEDIAGELDFIVVDENYEVQEKKLTGSKDTTVYDPVNQIYGYICANKLCHGILSTFDQIWFLKREIKRDQGWLQNFSNENITNVTLLLGNLDKSWMNETGQTDEAEQMELKQMN</sequence>
<evidence type="ECO:0000313" key="1">
    <source>
        <dbReference type="EMBL" id="RIA94901.1"/>
    </source>
</evidence>
<dbReference type="Proteomes" id="UP000265703">
    <property type="component" value="Unassembled WGS sequence"/>
</dbReference>
<keyword evidence="2" id="KW-1185">Reference proteome</keyword>
<gene>
    <name evidence="1" type="ORF">C1645_817386</name>
</gene>
<dbReference type="OrthoDB" id="2440371at2759"/>
<dbReference type="AlphaFoldDB" id="A0A397TIR8"/>
<accession>A0A397TIR8</accession>
<comment type="caution">
    <text evidence="1">The sequence shown here is derived from an EMBL/GenBank/DDBJ whole genome shotgun (WGS) entry which is preliminary data.</text>
</comment>
<organism evidence="1 2">
    <name type="scientific">Glomus cerebriforme</name>
    <dbReference type="NCBI Taxonomy" id="658196"/>
    <lineage>
        <taxon>Eukaryota</taxon>
        <taxon>Fungi</taxon>
        <taxon>Fungi incertae sedis</taxon>
        <taxon>Mucoromycota</taxon>
        <taxon>Glomeromycotina</taxon>
        <taxon>Glomeromycetes</taxon>
        <taxon>Glomerales</taxon>
        <taxon>Glomeraceae</taxon>
        <taxon>Glomus</taxon>
    </lineage>
</organism>
<evidence type="ECO:0000313" key="2">
    <source>
        <dbReference type="Proteomes" id="UP000265703"/>
    </source>
</evidence>
<proteinExistence type="predicted"/>
<name>A0A397TIR8_9GLOM</name>